<organism evidence="3 4">
    <name type="scientific">Elysia marginata</name>
    <dbReference type="NCBI Taxonomy" id="1093978"/>
    <lineage>
        <taxon>Eukaryota</taxon>
        <taxon>Metazoa</taxon>
        <taxon>Spiralia</taxon>
        <taxon>Lophotrochozoa</taxon>
        <taxon>Mollusca</taxon>
        <taxon>Gastropoda</taxon>
        <taxon>Heterobranchia</taxon>
        <taxon>Euthyneura</taxon>
        <taxon>Panpulmonata</taxon>
        <taxon>Sacoglossa</taxon>
        <taxon>Placobranchoidea</taxon>
        <taxon>Plakobranchidae</taxon>
        <taxon>Elysia</taxon>
    </lineage>
</organism>
<accession>A0AAV4G8W7</accession>
<dbReference type="EMBL" id="BMAT01004832">
    <property type="protein sequence ID" value="GFR81480.1"/>
    <property type="molecule type" value="Genomic_DNA"/>
</dbReference>
<name>A0AAV4G8W7_9GAST</name>
<evidence type="ECO:0000313" key="3">
    <source>
        <dbReference type="EMBL" id="GFR81480.1"/>
    </source>
</evidence>
<dbReference type="InterPro" id="IPR007763">
    <property type="entry name" value="NDUFA12"/>
</dbReference>
<proteinExistence type="inferred from homology"/>
<reference evidence="3 4" key="1">
    <citation type="journal article" date="2021" name="Elife">
        <title>Chloroplast acquisition without the gene transfer in kleptoplastic sea slugs, Plakobranchus ocellatus.</title>
        <authorList>
            <person name="Maeda T."/>
            <person name="Takahashi S."/>
            <person name="Yoshida T."/>
            <person name="Shimamura S."/>
            <person name="Takaki Y."/>
            <person name="Nagai Y."/>
            <person name="Toyoda A."/>
            <person name="Suzuki Y."/>
            <person name="Arimoto A."/>
            <person name="Ishii H."/>
            <person name="Satoh N."/>
            <person name="Nishiyama T."/>
            <person name="Hasebe M."/>
            <person name="Maruyama T."/>
            <person name="Minagawa J."/>
            <person name="Obokata J."/>
            <person name="Shigenobu S."/>
        </authorList>
    </citation>
    <scope>NUCLEOTIDE SEQUENCE [LARGE SCALE GENOMIC DNA]</scope>
</reference>
<dbReference type="Proteomes" id="UP000762676">
    <property type="component" value="Unassembled WGS sequence"/>
</dbReference>
<evidence type="ECO:0000313" key="4">
    <source>
        <dbReference type="Proteomes" id="UP000762676"/>
    </source>
</evidence>
<sequence>MLMTLKRAVVFNKNHGKPQRRQNKQACYFMTKQSNVYIGSDHLGNEYYEKIGDSERNVRSQRFIKEKSGSSPQDIPDVPVEWDGELRNFKSYMSENNRYLHWNLPKPNSLTETIISNNPKTPFPKYEEFEDSPGQKYNKEGNKIS</sequence>
<comment type="caution">
    <text evidence="3">The sequence shown here is derived from an EMBL/GenBank/DDBJ whole genome shotgun (WGS) entry which is preliminary data.</text>
</comment>
<gene>
    <name evidence="3" type="ORF">ElyMa_002341800</name>
</gene>
<protein>
    <submittedName>
        <fullName evidence="3">Uncharacterized protein</fullName>
    </submittedName>
</protein>
<comment type="similarity">
    <text evidence="1">Belongs to the complex I NDUFA12 subunit family.</text>
</comment>
<evidence type="ECO:0000256" key="2">
    <source>
        <dbReference type="SAM" id="MobiDB-lite"/>
    </source>
</evidence>
<dbReference type="Pfam" id="PF05071">
    <property type="entry name" value="NDUFA12"/>
    <property type="match status" value="1"/>
</dbReference>
<dbReference type="GO" id="GO:0045271">
    <property type="term" value="C:respiratory chain complex I"/>
    <property type="evidence" value="ECO:0007669"/>
    <property type="project" value="InterPro"/>
</dbReference>
<keyword evidence="4" id="KW-1185">Reference proteome</keyword>
<feature type="region of interest" description="Disordered" evidence="2">
    <location>
        <begin position="113"/>
        <end position="145"/>
    </location>
</feature>
<evidence type="ECO:0000256" key="1">
    <source>
        <dbReference type="ARBA" id="ARBA00007355"/>
    </source>
</evidence>
<dbReference type="AlphaFoldDB" id="A0AAV4G8W7"/>